<evidence type="ECO:0000313" key="3">
    <source>
        <dbReference type="Proteomes" id="UP000789405"/>
    </source>
</evidence>
<proteinExistence type="predicted"/>
<reference evidence="2" key="1">
    <citation type="submission" date="2021-06" db="EMBL/GenBank/DDBJ databases">
        <authorList>
            <person name="Kallberg Y."/>
            <person name="Tangrot J."/>
            <person name="Rosling A."/>
        </authorList>
    </citation>
    <scope>NUCLEOTIDE SEQUENCE</scope>
    <source>
        <strain evidence="2">MA453B</strain>
    </source>
</reference>
<evidence type="ECO:0000313" key="2">
    <source>
        <dbReference type="EMBL" id="CAG8759958.1"/>
    </source>
</evidence>
<comment type="caution">
    <text evidence="2">The sequence shown here is derived from an EMBL/GenBank/DDBJ whole genome shotgun (WGS) entry which is preliminary data.</text>
</comment>
<dbReference type="Proteomes" id="UP000789405">
    <property type="component" value="Unassembled WGS sequence"/>
</dbReference>
<name>A0A9N9J378_9GLOM</name>
<sequence>KTAYKACRTYKSKEPMAFSNRGPAIALIPAIMNSPLFLALCNTKSEYFPPTRLPIAYPTARARNNNPIDEGVDEQKVSGTKNRIKGKMKPPYIAKIRNIQCQLRI</sequence>
<accession>A0A9N9J378</accession>
<feature type="region of interest" description="Disordered" evidence="1">
    <location>
        <begin position="64"/>
        <end position="85"/>
    </location>
</feature>
<dbReference type="EMBL" id="CAJVPY010017023">
    <property type="protein sequence ID" value="CAG8759958.1"/>
    <property type="molecule type" value="Genomic_DNA"/>
</dbReference>
<keyword evidence="3" id="KW-1185">Reference proteome</keyword>
<dbReference type="AlphaFoldDB" id="A0A9N9J378"/>
<protein>
    <submittedName>
        <fullName evidence="2">18962_t:CDS:1</fullName>
    </submittedName>
</protein>
<evidence type="ECO:0000256" key="1">
    <source>
        <dbReference type="SAM" id="MobiDB-lite"/>
    </source>
</evidence>
<organism evidence="2 3">
    <name type="scientific">Dentiscutata erythropus</name>
    <dbReference type="NCBI Taxonomy" id="1348616"/>
    <lineage>
        <taxon>Eukaryota</taxon>
        <taxon>Fungi</taxon>
        <taxon>Fungi incertae sedis</taxon>
        <taxon>Mucoromycota</taxon>
        <taxon>Glomeromycotina</taxon>
        <taxon>Glomeromycetes</taxon>
        <taxon>Diversisporales</taxon>
        <taxon>Gigasporaceae</taxon>
        <taxon>Dentiscutata</taxon>
    </lineage>
</organism>
<gene>
    <name evidence="2" type="ORF">DERYTH_LOCUS17725</name>
</gene>
<feature type="non-terminal residue" evidence="2">
    <location>
        <position position="105"/>
    </location>
</feature>